<evidence type="ECO:0000256" key="12">
    <source>
        <dbReference type="RuleBase" id="RU003357"/>
    </source>
</evidence>
<evidence type="ECO:0000256" key="7">
    <source>
        <dbReference type="ARBA" id="ARBA00023065"/>
    </source>
</evidence>
<accession>A0ABV3RD61</accession>
<comment type="similarity">
    <text evidence="11 12">Belongs to the TonB-dependent receptor family.</text>
</comment>
<dbReference type="RefSeq" id="WP_367772913.1">
    <property type="nucleotide sequence ID" value="NZ_JBFNXR010000031.1"/>
</dbReference>
<evidence type="ECO:0000259" key="16">
    <source>
        <dbReference type="Pfam" id="PF07715"/>
    </source>
</evidence>
<comment type="subcellular location">
    <subcellularLocation>
        <location evidence="1 11">Cell outer membrane</location>
        <topology evidence="1 11">Multi-pass membrane protein</topology>
    </subcellularLocation>
</comment>
<dbReference type="Pfam" id="PF00593">
    <property type="entry name" value="TonB_dep_Rec_b-barrel"/>
    <property type="match status" value="1"/>
</dbReference>
<evidence type="ECO:0000259" key="15">
    <source>
        <dbReference type="Pfam" id="PF00593"/>
    </source>
</evidence>
<evidence type="ECO:0000313" key="17">
    <source>
        <dbReference type="EMBL" id="MEW9855425.1"/>
    </source>
</evidence>
<keyword evidence="7" id="KW-0406">Ion transport</keyword>
<keyword evidence="17" id="KW-0675">Receptor</keyword>
<keyword evidence="9 11" id="KW-0472">Membrane</keyword>
<proteinExistence type="inferred from homology"/>
<dbReference type="InterPro" id="IPR036942">
    <property type="entry name" value="Beta-barrel_TonB_sf"/>
</dbReference>
<feature type="domain" description="TonB-dependent receptor-like beta-barrel" evidence="15">
    <location>
        <begin position="319"/>
        <end position="777"/>
    </location>
</feature>
<keyword evidence="8 12" id="KW-0798">TonB box</keyword>
<dbReference type="PANTHER" id="PTHR32552:SF81">
    <property type="entry name" value="TONB-DEPENDENT OUTER MEMBRANE RECEPTOR"/>
    <property type="match status" value="1"/>
</dbReference>
<feature type="region of interest" description="Disordered" evidence="13">
    <location>
        <begin position="31"/>
        <end position="50"/>
    </location>
</feature>
<evidence type="ECO:0000256" key="5">
    <source>
        <dbReference type="ARBA" id="ARBA00022692"/>
    </source>
</evidence>
<dbReference type="Pfam" id="PF07715">
    <property type="entry name" value="Plug"/>
    <property type="match status" value="1"/>
</dbReference>
<dbReference type="InterPro" id="IPR039426">
    <property type="entry name" value="TonB-dep_rcpt-like"/>
</dbReference>
<dbReference type="CDD" id="cd01347">
    <property type="entry name" value="ligand_gated_channel"/>
    <property type="match status" value="1"/>
</dbReference>
<dbReference type="SUPFAM" id="SSF56935">
    <property type="entry name" value="Porins"/>
    <property type="match status" value="1"/>
</dbReference>
<keyword evidence="4" id="KW-0410">Iron transport</keyword>
<dbReference type="EMBL" id="JBFNXR010000031">
    <property type="protein sequence ID" value="MEW9855425.1"/>
    <property type="molecule type" value="Genomic_DNA"/>
</dbReference>
<feature type="domain" description="TonB-dependent receptor plug" evidence="16">
    <location>
        <begin position="66"/>
        <end position="179"/>
    </location>
</feature>
<keyword evidence="18" id="KW-1185">Reference proteome</keyword>
<evidence type="ECO:0000256" key="1">
    <source>
        <dbReference type="ARBA" id="ARBA00004571"/>
    </source>
</evidence>
<dbReference type="InterPro" id="IPR012910">
    <property type="entry name" value="Plug_dom"/>
</dbReference>
<dbReference type="Gene3D" id="2.40.170.20">
    <property type="entry name" value="TonB-dependent receptor, beta-barrel domain"/>
    <property type="match status" value="1"/>
</dbReference>
<dbReference type="InterPro" id="IPR000531">
    <property type="entry name" value="Beta-barrel_TonB"/>
</dbReference>
<evidence type="ECO:0000313" key="18">
    <source>
        <dbReference type="Proteomes" id="UP001556118"/>
    </source>
</evidence>
<dbReference type="PANTHER" id="PTHR32552">
    <property type="entry name" value="FERRICHROME IRON RECEPTOR-RELATED"/>
    <property type="match status" value="1"/>
</dbReference>
<evidence type="ECO:0000256" key="13">
    <source>
        <dbReference type="SAM" id="MobiDB-lite"/>
    </source>
</evidence>
<keyword evidence="2 11" id="KW-0813">Transport</keyword>
<organism evidence="17 18">
    <name type="scientific">Novosphingobium rhizovicinum</name>
    <dbReference type="NCBI Taxonomy" id="3228928"/>
    <lineage>
        <taxon>Bacteria</taxon>
        <taxon>Pseudomonadati</taxon>
        <taxon>Pseudomonadota</taxon>
        <taxon>Alphaproteobacteria</taxon>
        <taxon>Sphingomonadales</taxon>
        <taxon>Sphingomonadaceae</taxon>
        <taxon>Novosphingobium</taxon>
    </lineage>
</organism>
<feature type="signal peptide" evidence="14">
    <location>
        <begin position="1"/>
        <end position="26"/>
    </location>
</feature>
<keyword evidence="14" id="KW-0732">Signal</keyword>
<evidence type="ECO:0000256" key="6">
    <source>
        <dbReference type="ARBA" id="ARBA00023004"/>
    </source>
</evidence>
<dbReference type="PROSITE" id="PS52016">
    <property type="entry name" value="TONB_DEPENDENT_REC_3"/>
    <property type="match status" value="1"/>
</dbReference>
<comment type="caution">
    <text evidence="17">The sequence shown here is derived from an EMBL/GenBank/DDBJ whole genome shotgun (WGS) entry which is preliminary data.</text>
</comment>
<evidence type="ECO:0000256" key="10">
    <source>
        <dbReference type="ARBA" id="ARBA00023237"/>
    </source>
</evidence>
<evidence type="ECO:0000256" key="3">
    <source>
        <dbReference type="ARBA" id="ARBA00022452"/>
    </source>
</evidence>
<keyword evidence="6" id="KW-0408">Iron</keyword>
<evidence type="ECO:0000256" key="14">
    <source>
        <dbReference type="SAM" id="SignalP"/>
    </source>
</evidence>
<keyword evidence="5 11" id="KW-0812">Transmembrane</keyword>
<evidence type="ECO:0000256" key="2">
    <source>
        <dbReference type="ARBA" id="ARBA00022448"/>
    </source>
</evidence>
<evidence type="ECO:0000256" key="9">
    <source>
        <dbReference type="ARBA" id="ARBA00023136"/>
    </source>
</evidence>
<evidence type="ECO:0000256" key="8">
    <source>
        <dbReference type="ARBA" id="ARBA00023077"/>
    </source>
</evidence>
<keyword evidence="10 11" id="KW-0998">Cell outer membrane</keyword>
<keyword evidence="3 11" id="KW-1134">Transmembrane beta strand</keyword>
<reference evidence="17 18" key="1">
    <citation type="submission" date="2024-06" db="EMBL/GenBank/DDBJ databases">
        <title>Novosphingobium rhizovicinus M1R2S20.</title>
        <authorList>
            <person name="Sun J.-Q."/>
        </authorList>
    </citation>
    <scope>NUCLEOTIDE SEQUENCE [LARGE SCALE GENOMIC DNA]</scope>
    <source>
        <strain evidence="17 18">M1R2S20</strain>
    </source>
</reference>
<sequence>MTKGTIGPILCASTALLVGYALPATARQADEGARRSAAPHSSFEDGAAPATDGDIVVTARRVEERLQDVPISMTVFSQAQLDNRNITNGADLAVYTPSLTATQRFGSNNTSFAIRGFVQEQRTTPSVGVYFADVVAPRGGGAISAGDGAGAGSFFDLRNVQVLKGPQGTLFGRNTTGGAVLLVPNDATSEFEGYLEGSYGNFEMKRIQGVLNIPFSEAIRFRVGGDAMRRDGYLRNLSGIGPDRFGNVNYYALRATLELDLAPGLENTTILSTSRSKNNGAVEKLTDCTNLFPFGLLACQQVARQAGQGFYVNQNNLPDPRSLARQWQVINRTDWQASDNLTIRNIVSYAELRNETRVEVFGTSFLIPRQFGPIADTGALAGLRATFANSSSPKGQPNAHQSTFTEELQFIGSAFDNRLSWQAGAYMERSRPLSESGQLSPILMSCPDQDAFRCTDVFGTILGIPGLGSLISSFGTMRYDNYGLYGQATYSLRDNLKFTAGLRHTWDRVEASNKYATYRFLQPNVPIGFCTFPGVGPVGGGPIADTEQCRARTVVKSQAPTWVVGLDYNPAEDVLLYGKYSRGYRQGTVNPFAPPPFQTVEPEQVDTYELGAKTAFRGAVSGTFNLAAFYNNFQDQQVAVGLLSSANAATPTQAIVNAGRSRIWGIEAEASVRPFERFNLSGSLAYLNTKVTDIIIPVAAPGSVYDIIQPSAVKGSRLALTPRYKATATASYELPLSESLGRMTASATYSYTGKQIFALTARGTLDAYDFLNLNLDWAGIGGSPFDAAVFVINATGKKYYLSVSDNTRQGFISQLPAEPRTYGLRLRWRFGN</sequence>
<evidence type="ECO:0000256" key="11">
    <source>
        <dbReference type="PROSITE-ProRule" id="PRU01360"/>
    </source>
</evidence>
<gene>
    <name evidence="17" type="ORF">ABUH87_09605</name>
</gene>
<dbReference type="Proteomes" id="UP001556118">
    <property type="component" value="Unassembled WGS sequence"/>
</dbReference>
<protein>
    <submittedName>
        <fullName evidence="17">TonB-dependent receptor</fullName>
    </submittedName>
</protein>
<name>A0ABV3RD61_9SPHN</name>
<feature type="chain" id="PRO_5046750638" evidence="14">
    <location>
        <begin position="27"/>
        <end position="832"/>
    </location>
</feature>
<evidence type="ECO:0000256" key="4">
    <source>
        <dbReference type="ARBA" id="ARBA00022496"/>
    </source>
</evidence>